<proteinExistence type="predicted"/>
<protein>
    <submittedName>
        <fullName evidence="1">Uncharacterized protein</fullName>
    </submittedName>
</protein>
<accession>A0A8S5NYP0</accession>
<sequence>MAQKKNNVERGIIIPMKENPVLLDKVIQDIQKTLEEKLKWLDYAFGRSYKLVEHQEGGGKFIYPAAYIGKSEYASLLPNDQYGNFCWFDIYDAQNITQVVQSTPQFTFSGAIVFWFNLDTIFADNDAMYSEEVKDEIIRVLTTPGLIKQTGRLTVDKVYERFENIYKGYSLEKIYNSYVYSGQDIQSMDKLFFMHPYSGLRFEFTITTRELCQRYIK</sequence>
<evidence type="ECO:0000313" key="1">
    <source>
        <dbReference type="EMBL" id="DAD99508.1"/>
    </source>
</evidence>
<reference evidence="1" key="1">
    <citation type="journal article" date="2021" name="Proc. Natl. Acad. Sci. U.S.A.">
        <title>A Catalog of Tens of Thousands of Viruses from Human Metagenomes Reveals Hidden Associations with Chronic Diseases.</title>
        <authorList>
            <person name="Tisza M.J."/>
            <person name="Buck C.B."/>
        </authorList>
    </citation>
    <scope>NUCLEOTIDE SEQUENCE</scope>
    <source>
        <strain evidence="1">Cts9u10</strain>
    </source>
</reference>
<dbReference type="EMBL" id="BK015286">
    <property type="protein sequence ID" value="DAD99508.1"/>
    <property type="molecule type" value="Genomic_DNA"/>
</dbReference>
<organism evidence="1">
    <name type="scientific">Myoviridae sp. cts9u10</name>
    <dbReference type="NCBI Taxonomy" id="2825187"/>
    <lineage>
        <taxon>Viruses</taxon>
        <taxon>Duplodnaviria</taxon>
        <taxon>Heunggongvirae</taxon>
        <taxon>Uroviricota</taxon>
        <taxon>Caudoviricetes</taxon>
    </lineage>
</organism>
<name>A0A8S5NYP0_9CAUD</name>